<keyword evidence="1" id="KW-0812">Transmembrane</keyword>
<keyword evidence="1" id="KW-1133">Transmembrane helix</keyword>
<evidence type="ECO:0000313" key="2">
    <source>
        <dbReference type="EMBL" id="MBP1042437.1"/>
    </source>
</evidence>
<evidence type="ECO:0000313" key="3">
    <source>
        <dbReference type="Proteomes" id="UP000674938"/>
    </source>
</evidence>
<keyword evidence="1" id="KW-0472">Membrane</keyword>
<evidence type="ECO:0000256" key="1">
    <source>
        <dbReference type="SAM" id="Phobius"/>
    </source>
</evidence>
<dbReference type="RefSeq" id="WP_209529618.1">
    <property type="nucleotide sequence ID" value="NZ_JAEEGA010000010.1"/>
</dbReference>
<comment type="caution">
    <text evidence="2">The sequence shown here is derived from an EMBL/GenBank/DDBJ whole genome shotgun (WGS) entry which is preliminary data.</text>
</comment>
<feature type="transmembrane region" description="Helical" evidence="1">
    <location>
        <begin position="6"/>
        <end position="26"/>
    </location>
</feature>
<protein>
    <submittedName>
        <fullName evidence="2">Uncharacterized protein</fullName>
    </submittedName>
</protein>
<accession>A0A940PD86</accession>
<reference evidence="2" key="1">
    <citation type="submission" date="2020-12" db="EMBL/GenBank/DDBJ databases">
        <title>Vagococcus allomyrinae sp. nov. and Enterococcus lavae sp. nov., isolated from the larvae of Allomyrina dichotoma.</title>
        <authorList>
            <person name="Lee S.D."/>
        </authorList>
    </citation>
    <scope>NUCLEOTIDE SEQUENCE</scope>
    <source>
        <strain evidence="2">BWB3-3</strain>
    </source>
</reference>
<gene>
    <name evidence="2" type="ORF">I6N95_15570</name>
</gene>
<dbReference type="Proteomes" id="UP000674938">
    <property type="component" value="Unassembled WGS sequence"/>
</dbReference>
<keyword evidence="3" id="KW-1185">Reference proteome</keyword>
<proteinExistence type="predicted"/>
<dbReference type="AlphaFoldDB" id="A0A940PD86"/>
<organism evidence="2 3">
    <name type="scientific">Vagococcus allomyrinae</name>
    <dbReference type="NCBI Taxonomy" id="2794353"/>
    <lineage>
        <taxon>Bacteria</taxon>
        <taxon>Bacillati</taxon>
        <taxon>Bacillota</taxon>
        <taxon>Bacilli</taxon>
        <taxon>Lactobacillales</taxon>
        <taxon>Enterococcaceae</taxon>
        <taxon>Vagococcus</taxon>
    </lineage>
</organism>
<name>A0A940PD86_9ENTE</name>
<sequence>MTFLGLSLAELGAVVGLLSIVTGLLMKGFMAVKEQITRPLIQAMEKLQVEIKQLDRTLTAEQLVLRQELTTIREELARGDKQRSLSS</sequence>
<dbReference type="EMBL" id="JAEEGA010000010">
    <property type="protein sequence ID" value="MBP1042437.1"/>
    <property type="molecule type" value="Genomic_DNA"/>
</dbReference>